<accession>A0A8K1FMA2</accession>
<evidence type="ECO:0000256" key="4">
    <source>
        <dbReference type="ARBA" id="ARBA00023043"/>
    </source>
</evidence>
<feature type="repeat" description="ANK" evidence="8">
    <location>
        <begin position="580"/>
        <end position="612"/>
    </location>
</feature>
<evidence type="ECO:0000256" key="5">
    <source>
        <dbReference type="ARBA" id="ARBA00023065"/>
    </source>
</evidence>
<evidence type="ECO:0000256" key="9">
    <source>
        <dbReference type="SAM" id="MobiDB-lite"/>
    </source>
</evidence>
<feature type="compositionally biased region" description="Low complexity" evidence="9">
    <location>
        <begin position="631"/>
        <end position="642"/>
    </location>
</feature>
<dbReference type="PANTHER" id="PTHR47143:SF1">
    <property type="entry name" value="ION_TRANS DOMAIN-CONTAINING PROTEIN"/>
    <property type="match status" value="1"/>
</dbReference>
<gene>
    <name evidence="10" type="ORF">Poli38472_011532</name>
</gene>
<name>A0A8K1FMA2_PYTOL</name>
<evidence type="ECO:0000256" key="2">
    <source>
        <dbReference type="ARBA" id="ARBA00022606"/>
    </source>
</evidence>
<dbReference type="SUPFAM" id="SSF48403">
    <property type="entry name" value="Ankyrin repeat"/>
    <property type="match status" value="1"/>
</dbReference>
<reference evidence="10" key="1">
    <citation type="submission" date="2019-03" db="EMBL/GenBank/DDBJ databases">
        <title>Long read genome sequence of the mycoparasitic Pythium oligandrum ATCC 38472 isolated from sugarbeet rhizosphere.</title>
        <authorList>
            <person name="Gaulin E."/>
        </authorList>
    </citation>
    <scope>NUCLEOTIDE SEQUENCE</scope>
    <source>
        <strain evidence="10">ATCC 38472_TT</strain>
    </source>
</reference>
<comment type="caution">
    <text evidence="10">The sequence shown here is derived from an EMBL/GenBank/DDBJ whole genome shotgun (WGS) entry which is preliminary data.</text>
</comment>
<feature type="compositionally biased region" description="Basic and acidic residues" evidence="9">
    <location>
        <begin position="138"/>
        <end position="147"/>
    </location>
</feature>
<dbReference type="GO" id="GO:1902495">
    <property type="term" value="C:transmembrane transporter complex"/>
    <property type="evidence" value="ECO:0007669"/>
    <property type="project" value="TreeGrafter"/>
</dbReference>
<keyword evidence="5" id="KW-0406">Ion transport</keyword>
<feature type="repeat" description="ANK" evidence="8">
    <location>
        <begin position="237"/>
        <end position="269"/>
    </location>
</feature>
<dbReference type="PROSITE" id="PS50088">
    <property type="entry name" value="ANK_REPEAT"/>
    <property type="match status" value="6"/>
</dbReference>
<keyword evidence="11" id="KW-1185">Reference proteome</keyword>
<dbReference type="Proteomes" id="UP000794436">
    <property type="component" value="Unassembled WGS sequence"/>
</dbReference>
<keyword evidence="2" id="KW-0716">Sensory transduction</keyword>
<protein>
    <submittedName>
        <fullName evidence="10">Uncharacterized protein</fullName>
    </submittedName>
</protein>
<dbReference type="EMBL" id="SPLM01000039">
    <property type="protein sequence ID" value="TMW64652.1"/>
    <property type="molecule type" value="Genomic_DNA"/>
</dbReference>
<keyword evidence="3" id="KW-0677">Repeat</keyword>
<feature type="repeat" description="ANK" evidence="8">
    <location>
        <begin position="547"/>
        <end position="579"/>
    </location>
</feature>
<keyword evidence="4 8" id="KW-0040">ANK repeat</keyword>
<dbReference type="PROSITE" id="PS50297">
    <property type="entry name" value="ANK_REP_REGION"/>
    <property type="match status" value="5"/>
</dbReference>
<feature type="repeat" description="ANK" evidence="8">
    <location>
        <begin position="447"/>
        <end position="479"/>
    </location>
</feature>
<dbReference type="GO" id="GO:0034220">
    <property type="term" value="P:monoatomic ion transmembrane transport"/>
    <property type="evidence" value="ECO:0007669"/>
    <property type="project" value="UniProtKB-KW"/>
</dbReference>
<feature type="region of interest" description="Disordered" evidence="9">
    <location>
        <begin position="104"/>
        <end position="167"/>
    </location>
</feature>
<keyword evidence="1" id="KW-0813">Transport</keyword>
<dbReference type="AlphaFoldDB" id="A0A8K1FMA2"/>
<evidence type="ECO:0000256" key="1">
    <source>
        <dbReference type="ARBA" id="ARBA00022448"/>
    </source>
</evidence>
<evidence type="ECO:0000256" key="3">
    <source>
        <dbReference type="ARBA" id="ARBA00022737"/>
    </source>
</evidence>
<dbReference type="InterPro" id="IPR052076">
    <property type="entry name" value="TRP_cation_channel"/>
</dbReference>
<dbReference type="InterPro" id="IPR002110">
    <property type="entry name" value="Ankyrin_rpt"/>
</dbReference>
<dbReference type="InterPro" id="IPR036770">
    <property type="entry name" value="Ankyrin_rpt-contain_sf"/>
</dbReference>
<sequence>MRAASGPMLTRDVDMCDELGAGVQQRPELEKLTTIKTTNEHPHKTLDERIPKAASFTLLRDYEMATSILEARRRAQYGDNYRSKTATRPRPADLDRMFQTDPVGRTKITLDSPPKLAQPRIARTSSSDALSNSAPPRMDARAKRPETDPINGNVKKTKKSVSFQESSPRAVLANQQYPHMHRHDKARCEDDSNTENAHVTSPIHAACWKGDQLVVKHLLSFYRGDECAKLVNSTCACGMTPLQVACDRGHVKIVKLLLRRYGKLNKHSSISHHTIPESMGSPVQRGSLTGSGGPTGKKRHRSCIALASQRQSIEMVELLMEHGAQGDEDSLLTASSLGNVPLVRALVNGQKKQSSLSSIEKLWGGSSHSLTEGVIESSWISHAASIALENDHPGVLTALLGDGRSSSSRDRITHCALEATNQADYKLLRCLTKMFDVKLLSSATDASGCTLLHLAVKKASTKCVTLLVRLGLDVNTRGNCGISPLYLACARGQSSIVRLLINAGATCERMGPNDETPLHIASQENHLSCVELLLAEGKAKVDESTTDRCTPLHLACQRGNTLVAKCLLDHGADVNARTLSDETPLLKATRMSNLETVKMLLARNAQIASPSSLSASADALAGRFKENSDLSSSSVLTSSSHSTYRDEVESEESISHHNHSTRSLSTDASDNIFIAKTNTHTSFKGWLKSVIHKGDQ</sequence>
<feature type="region of interest" description="Disordered" evidence="9">
    <location>
        <begin position="631"/>
        <end position="665"/>
    </location>
</feature>
<organism evidence="10 11">
    <name type="scientific">Pythium oligandrum</name>
    <name type="common">Mycoparasitic fungus</name>
    <dbReference type="NCBI Taxonomy" id="41045"/>
    <lineage>
        <taxon>Eukaryota</taxon>
        <taxon>Sar</taxon>
        <taxon>Stramenopiles</taxon>
        <taxon>Oomycota</taxon>
        <taxon>Peronosporomycetes</taxon>
        <taxon>Pythiales</taxon>
        <taxon>Pythiaceae</taxon>
        <taxon>Pythium</taxon>
    </lineage>
</organism>
<dbReference type="PRINTS" id="PR01415">
    <property type="entry name" value="ANKYRIN"/>
</dbReference>
<keyword evidence="6" id="KW-0325">Glycoprotein</keyword>
<evidence type="ECO:0000313" key="11">
    <source>
        <dbReference type="Proteomes" id="UP000794436"/>
    </source>
</evidence>
<dbReference type="SMART" id="SM00248">
    <property type="entry name" value="ANK"/>
    <property type="match status" value="8"/>
</dbReference>
<feature type="compositionally biased region" description="Polar residues" evidence="9">
    <location>
        <begin position="123"/>
        <end position="134"/>
    </location>
</feature>
<evidence type="ECO:0000313" key="10">
    <source>
        <dbReference type="EMBL" id="TMW64652.1"/>
    </source>
</evidence>
<dbReference type="OrthoDB" id="165259at2759"/>
<feature type="repeat" description="ANK" evidence="8">
    <location>
        <begin position="480"/>
        <end position="505"/>
    </location>
</feature>
<dbReference type="PANTHER" id="PTHR47143">
    <property type="entry name" value="TRANSIENT RECEPTOR POTENTIAL CATION CHANNEL PROTEIN PAINLESS"/>
    <property type="match status" value="1"/>
</dbReference>
<feature type="repeat" description="ANK" evidence="8">
    <location>
        <begin position="513"/>
        <end position="537"/>
    </location>
</feature>
<proteinExistence type="predicted"/>
<evidence type="ECO:0000256" key="7">
    <source>
        <dbReference type="ARBA" id="ARBA00023303"/>
    </source>
</evidence>
<evidence type="ECO:0000256" key="8">
    <source>
        <dbReference type="PROSITE-ProRule" id="PRU00023"/>
    </source>
</evidence>
<dbReference type="Gene3D" id="1.25.40.20">
    <property type="entry name" value="Ankyrin repeat-containing domain"/>
    <property type="match status" value="2"/>
</dbReference>
<dbReference type="GO" id="GO:0022857">
    <property type="term" value="F:transmembrane transporter activity"/>
    <property type="evidence" value="ECO:0007669"/>
    <property type="project" value="TreeGrafter"/>
</dbReference>
<feature type="region of interest" description="Disordered" evidence="9">
    <location>
        <begin position="271"/>
        <end position="299"/>
    </location>
</feature>
<keyword evidence="7" id="KW-0407">Ion channel</keyword>
<dbReference type="Pfam" id="PF12796">
    <property type="entry name" value="Ank_2"/>
    <property type="match status" value="3"/>
</dbReference>
<evidence type="ECO:0000256" key="6">
    <source>
        <dbReference type="ARBA" id="ARBA00023180"/>
    </source>
</evidence>